<proteinExistence type="predicted"/>
<accession>A0A0B0P0Z5</accession>
<keyword evidence="2" id="KW-1185">Reference proteome</keyword>
<evidence type="ECO:0000313" key="1">
    <source>
        <dbReference type="EMBL" id="KHG17031.1"/>
    </source>
</evidence>
<organism evidence="1 2">
    <name type="scientific">Gossypium arboreum</name>
    <name type="common">Tree cotton</name>
    <name type="synonym">Gossypium nanking</name>
    <dbReference type="NCBI Taxonomy" id="29729"/>
    <lineage>
        <taxon>Eukaryota</taxon>
        <taxon>Viridiplantae</taxon>
        <taxon>Streptophyta</taxon>
        <taxon>Embryophyta</taxon>
        <taxon>Tracheophyta</taxon>
        <taxon>Spermatophyta</taxon>
        <taxon>Magnoliopsida</taxon>
        <taxon>eudicotyledons</taxon>
        <taxon>Gunneridae</taxon>
        <taxon>Pentapetalae</taxon>
        <taxon>rosids</taxon>
        <taxon>malvids</taxon>
        <taxon>Malvales</taxon>
        <taxon>Malvaceae</taxon>
        <taxon>Malvoideae</taxon>
        <taxon>Gossypium</taxon>
    </lineage>
</organism>
<reference evidence="2" key="1">
    <citation type="submission" date="2014-09" db="EMBL/GenBank/DDBJ databases">
        <authorList>
            <person name="Mudge J."/>
            <person name="Ramaraj T."/>
            <person name="Lindquist I.E."/>
            <person name="Bharti A.K."/>
            <person name="Sundararajan A."/>
            <person name="Cameron C.T."/>
            <person name="Woodward J.E."/>
            <person name="May G.D."/>
            <person name="Brubaker C."/>
            <person name="Broadhvest J."/>
            <person name="Wilkins T.A."/>
        </authorList>
    </citation>
    <scope>NUCLEOTIDE SEQUENCE</scope>
    <source>
        <strain evidence="2">cv. AKA8401</strain>
    </source>
</reference>
<protein>
    <submittedName>
        <fullName evidence="1">Fe(3+)-Zn (2+) purple acid phosphatase</fullName>
    </submittedName>
</protein>
<dbReference type="EMBL" id="KN407364">
    <property type="protein sequence ID" value="KHG17031.1"/>
    <property type="molecule type" value="Genomic_DNA"/>
</dbReference>
<dbReference type="Proteomes" id="UP000032142">
    <property type="component" value="Unassembled WGS sequence"/>
</dbReference>
<gene>
    <name evidence="1" type="ORF">F383_20904</name>
</gene>
<dbReference type="AlphaFoldDB" id="A0A0B0P0Z5"/>
<sequence>MNILFHHISSFNKASLMSIMYIPVHIRNISNNFTFITIPISGLSLHHSL</sequence>
<name>A0A0B0P0Z5_GOSAR</name>
<evidence type="ECO:0000313" key="2">
    <source>
        <dbReference type="Proteomes" id="UP000032142"/>
    </source>
</evidence>